<dbReference type="OrthoDB" id="10269424at2759"/>
<protein>
    <submittedName>
        <fullName evidence="1">Uncharacterized protein</fullName>
    </submittedName>
</protein>
<evidence type="ECO:0000313" key="2">
    <source>
        <dbReference type="Proteomes" id="UP000886998"/>
    </source>
</evidence>
<comment type="caution">
    <text evidence="1">The sequence shown here is derived from an EMBL/GenBank/DDBJ whole genome shotgun (WGS) entry which is preliminary data.</text>
</comment>
<keyword evidence="2" id="KW-1185">Reference proteome</keyword>
<dbReference type="Proteomes" id="UP000886998">
    <property type="component" value="Unassembled WGS sequence"/>
</dbReference>
<reference evidence="1" key="1">
    <citation type="submission" date="2020-08" db="EMBL/GenBank/DDBJ databases">
        <title>Multicomponent nature underlies the extraordinary mechanical properties of spider dragline silk.</title>
        <authorList>
            <person name="Kono N."/>
            <person name="Nakamura H."/>
            <person name="Mori M."/>
            <person name="Yoshida Y."/>
            <person name="Ohtoshi R."/>
            <person name="Malay A.D."/>
            <person name="Moran D.A.P."/>
            <person name="Tomita M."/>
            <person name="Numata K."/>
            <person name="Arakawa K."/>
        </authorList>
    </citation>
    <scope>NUCLEOTIDE SEQUENCE</scope>
</reference>
<gene>
    <name evidence="1" type="ORF">TNIN_306651</name>
</gene>
<sequence length="111" mass="12737">MLCLMELNAPNNQRMLFKDVSHLYALLSHLPSPPDENSIGIKWETERSILFCIYLFRTPGLCASLLLMMSGEDWRIPPTSFAPIRKLLLKHYGSFFHAFIAVTGRRLCNLP</sequence>
<evidence type="ECO:0000313" key="1">
    <source>
        <dbReference type="EMBL" id="GFY71643.1"/>
    </source>
</evidence>
<dbReference type="AlphaFoldDB" id="A0A8X7CK82"/>
<name>A0A8X7CK82_9ARAC</name>
<accession>A0A8X7CK82</accession>
<proteinExistence type="predicted"/>
<dbReference type="EMBL" id="BMAV01019000">
    <property type="protein sequence ID" value="GFY71643.1"/>
    <property type="molecule type" value="Genomic_DNA"/>
</dbReference>
<organism evidence="1 2">
    <name type="scientific">Trichonephila inaurata madagascariensis</name>
    <dbReference type="NCBI Taxonomy" id="2747483"/>
    <lineage>
        <taxon>Eukaryota</taxon>
        <taxon>Metazoa</taxon>
        <taxon>Ecdysozoa</taxon>
        <taxon>Arthropoda</taxon>
        <taxon>Chelicerata</taxon>
        <taxon>Arachnida</taxon>
        <taxon>Araneae</taxon>
        <taxon>Araneomorphae</taxon>
        <taxon>Entelegynae</taxon>
        <taxon>Araneoidea</taxon>
        <taxon>Nephilidae</taxon>
        <taxon>Trichonephila</taxon>
        <taxon>Trichonephila inaurata</taxon>
    </lineage>
</organism>